<proteinExistence type="predicted"/>
<evidence type="ECO:0000313" key="1">
    <source>
        <dbReference type="EMBL" id="MCT7981361.1"/>
    </source>
</evidence>
<name>A0ABT2NFT8_9CYAN</name>
<reference evidence="1 2" key="1">
    <citation type="journal article" date="2022" name="Front. Microbiol.">
        <title>High genomic differentiation and limited gene flow indicate recent cryptic speciation within the genus Laspinema (cyanobacteria).</title>
        <authorList>
            <person name="Stanojkovic A."/>
            <person name="Skoupy S."/>
            <person name="Skaloud P."/>
            <person name="Dvorak P."/>
        </authorList>
    </citation>
    <scope>NUCLEOTIDE SEQUENCE [LARGE SCALE GENOMIC DNA]</scope>
    <source>
        <strain evidence="1 2">D3b</strain>
    </source>
</reference>
<dbReference type="EMBL" id="JAMXFA010000064">
    <property type="protein sequence ID" value="MCT7981361.1"/>
    <property type="molecule type" value="Genomic_DNA"/>
</dbReference>
<keyword evidence="2" id="KW-1185">Reference proteome</keyword>
<organism evidence="1 2">
    <name type="scientific">Laspinema olomoucense D3b</name>
    <dbReference type="NCBI Taxonomy" id="2953688"/>
    <lineage>
        <taxon>Bacteria</taxon>
        <taxon>Bacillati</taxon>
        <taxon>Cyanobacteriota</taxon>
        <taxon>Cyanophyceae</taxon>
        <taxon>Oscillatoriophycideae</taxon>
        <taxon>Oscillatoriales</taxon>
        <taxon>Laspinemataceae</taxon>
        <taxon>Laspinema</taxon>
        <taxon>Laspinema olomoucense</taxon>
    </lineage>
</organism>
<sequence>MGKKLTLRTELIPLVESFASAKGDDSLGAAMNRLIYLGLKAEGFIPHAPHTKGGNTSPNNDDLEILGVIDL</sequence>
<accession>A0ABT2NFT8</accession>
<dbReference type="Proteomes" id="UP001525961">
    <property type="component" value="Unassembled WGS sequence"/>
</dbReference>
<protein>
    <submittedName>
        <fullName evidence="1">Uncharacterized protein</fullName>
    </submittedName>
</protein>
<comment type="caution">
    <text evidence="1">The sequence shown here is derived from an EMBL/GenBank/DDBJ whole genome shotgun (WGS) entry which is preliminary data.</text>
</comment>
<dbReference type="RefSeq" id="WP_261237545.1">
    <property type="nucleotide sequence ID" value="NZ_JAMXFA010000064.1"/>
</dbReference>
<evidence type="ECO:0000313" key="2">
    <source>
        <dbReference type="Proteomes" id="UP001525961"/>
    </source>
</evidence>
<gene>
    <name evidence="1" type="ORF">NG792_26930</name>
</gene>